<evidence type="ECO:0008006" key="6">
    <source>
        <dbReference type="Google" id="ProtNLM"/>
    </source>
</evidence>
<evidence type="ECO:0000256" key="2">
    <source>
        <dbReference type="ARBA" id="ARBA00022525"/>
    </source>
</evidence>
<dbReference type="InterPro" id="IPR016186">
    <property type="entry name" value="C-type_lectin-like/link_sf"/>
</dbReference>
<feature type="chain" id="PRO_5034055919" description="C-type lectin domain-containing protein" evidence="3">
    <location>
        <begin position="19"/>
        <end position="94"/>
    </location>
</feature>
<evidence type="ECO:0000313" key="4">
    <source>
        <dbReference type="Ensembl" id="ENSLLTP00000008065.1"/>
    </source>
</evidence>
<sequence length="94" mass="10213">IFLTCCILMVIRLPSAAATASCCPTGWHMNQGNCYHVVETQESWNASQNRCLSLGATLAVFGDLEKLVREESVKIDICSFAQAGLPSGYPFTIL</sequence>
<reference evidence="4" key="1">
    <citation type="submission" date="2025-08" db="UniProtKB">
        <authorList>
            <consortium name="Ensembl"/>
        </authorList>
    </citation>
    <scope>IDENTIFICATION</scope>
</reference>
<dbReference type="Proteomes" id="UP000694406">
    <property type="component" value="Unplaced"/>
</dbReference>
<evidence type="ECO:0000256" key="1">
    <source>
        <dbReference type="ARBA" id="ARBA00004613"/>
    </source>
</evidence>
<dbReference type="Gene3D" id="3.10.100.10">
    <property type="entry name" value="Mannose-Binding Protein A, subunit A"/>
    <property type="match status" value="1"/>
</dbReference>
<evidence type="ECO:0000313" key="5">
    <source>
        <dbReference type="Proteomes" id="UP000694406"/>
    </source>
</evidence>
<keyword evidence="3" id="KW-0732">Signal</keyword>
<organism evidence="4 5">
    <name type="scientific">Laticauda laticaudata</name>
    <name type="common">Blue-ringed sea krait</name>
    <name type="synonym">Blue-lipped sea krait</name>
    <dbReference type="NCBI Taxonomy" id="8630"/>
    <lineage>
        <taxon>Eukaryota</taxon>
        <taxon>Metazoa</taxon>
        <taxon>Chordata</taxon>
        <taxon>Craniata</taxon>
        <taxon>Vertebrata</taxon>
        <taxon>Euteleostomi</taxon>
        <taxon>Lepidosauria</taxon>
        <taxon>Squamata</taxon>
        <taxon>Bifurcata</taxon>
        <taxon>Unidentata</taxon>
        <taxon>Episquamata</taxon>
        <taxon>Toxicofera</taxon>
        <taxon>Serpentes</taxon>
        <taxon>Colubroidea</taxon>
        <taxon>Elapidae</taxon>
        <taxon>Laticaudinae</taxon>
        <taxon>Laticauda</taxon>
    </lineage>
</organism>
<comment type="subcellular location">
    <subcellularLocation>
        <location evidence="1">Secreted</location>
    </subcellularLocation>
</comment>
<name>A0A8C5RYD0_LATLA</name>
<dbReference type="Ensembl" id="ENSLLTT00000008363.1">
    <property type="protein sequence ID" value="ENSLLTP00000008065.1"/>
    <property type="gene ID" value="ENSLLTG00000006118.1"/>
</dbReference>
<keyword evidence="2" id="KW-0964">Secreted</keyword>
<protein>
    <recommendedName>
        <fullName evidence="6">C-type lectin domain-containing protein</fullName>
    </recommendedName>
</protein>
<dbReference type="PANTHER" id="PTHR45710">
    <property type="entry name" value="C-TYPE LECTIN DOMAIN-CONTAINING PROTEIN 180"/>
    <property type="match status" value="1"/>
</dbReference>
<keyword evidence="5" id="KW-1185">Reference proteome</keyword>
<proteinExistence type="predicted"/>
<evidence type="ECO:0000256" key="3">
    <source>
        <dbReference type="SAM" id="SignalP"/>
    </source>
</evidence>
<dbReference type="AlphaFoldDB" id="A0A8C5RYD0"/>
<dbReference type="SUPFAM" id="SSF56436">
    <property type="entry name" value="C-type lectin-like"/>
    <property type="match status" value="1"/>
</dbReference>
<feature type="signal peptide" evidence="3">
    <location>
        <begin position="1"/>
        <end position="18"/>
    </location>
</feature>
<reference evidence="4" key="2">
    <citation type="submission" date="2025-09" db="UniProtKB">
        <authorList>
            <consortium name="Ensembl"/>
        </authorList>
    </citation>
    <scope>IDENTIFICATION</scope>
</reference>
<dbReference type="InterPro" id="IPR050828">
    <property type="entry name" value="C-type_lectin/matrix_domain"/>
</dbReference>
<dbReference type="PANTHER" id="PTHR45710:SF34">
    <property type="match status" value="1"/>
</dbReference>
<dbReference type="InterPro" id="IPR016187">
    <property type="entry name" value="CTDL_fold"/>
</dbReference>
<dbReference type="GO" id="GO:0005576">
    <property type="term" value="C:extracellular region"/>
    <property type="evidence" value="ECO:0007669"/>
    <property type="project" value="UniProtKB-SubCell"/>
</dbReference>
<accession>A0A8C5RYD0</accession>